<protein>
    <submittedName>
        <fullName evidence="2">Uncharacterized protein</fullName>
    </submittedName>
</protein>
<gene>
    <name evidence="2" type="primary">AUGUSTUS-3.0.2_33537</name>
    <name evidence="2" type="ORF">TcasGA2_TC033537</name>
</gene>
<reference evidence="2 3" key="2">
    <citation type="journal article" date="2010" name="Nucleic Acids Res.">
        <title>BeetleBase in 2010: revisions to provide comprehensive genomic information for Tribolium castaneum.</title>
        <authorList>
            <person name="Kim H.S."/>
            <person name="Murphy T."/>
            <person name="Xia J."/>
            <person name="Caragea D."/>
            <person name="Park Y."/>
            <person name="Beeman R.W."/>
            <person name="Lorenzen M.D."/>
            <person name="Butcher S."/>
            <person name="Manak J.R."/>
            <person name="Brown S.J."/>
        </authorList>
    </citation>
    <scope>GENOME REANNOTATION</scope>
    <source>
        <strain evidence="2 3">Georgia GA2</strain>
    </source>
</reference>
<evidence type="ECO:0000313" key="3">
    <source>
        <dbReference type="Proteomes" id="UP000007266"/>
    </source>
</evidence>
<reference evidence="2 3" key="1">
    <citation type="journal article" date="2008" name="Nature">
        <title>The genome of the model beetle and pest Tribolium castaneum.</title>
        <authorList>
            <consortium name="Tribolium Genome Sequencing Consortium"/>
            <person name="Richards S."/>
            <person name="Gibbs R.A."/>
            <person name="Weinstock G.M."/>
            <person name="Brown S.J."/>
            <person name="Denell R."/>
            <person name="Beeman R.W."/>
            <person name="Gibbs R."/>
            <person name="Beeman R.W."/>
            <person name="Brown S.J."/>
            <person name="Bucher G."/>
            <person name="Friedrich M."/>
            <person name="Grimmelikhuijzen C.J."/>
            <person name="Klingler M."/>
            <person name="Lorenzen M."/>
            <person name="Richards S."/>
            <person name="Roth S."/>
            <person name="Schroder R."/>
            <person name="Tautz D."/>
            <person name="Zdobnov E.M."/>
            <person name="Muzny D."/>
            <person name="Gibbs R.A."/>
            <person name="Weinstock G.M."/>
            <person name="Attaway T."/>
            <person name="Bell S."/>
            <person name="Buhay C.J."/>
            <person name="Chandrabose M.N."/>
            <person name="Chavez D."/>
            <person name="Clerk-Blankenburg K.P."/>
            <person name="Cree A."/>
            <person name="Dao M."/>
            <person name="Davis C."/>
            <person name="Chacko J."/>
            <person name="Dinh H."/>
            <person name="Dugan-Rocha S."/>
            <person name="Fowler G."/>
            <person name="Garner T.T."/>
            <person name="Garnes J."/>
            <person name="Gnirke A."/>
            <person name="Hawes A."/>
            <person name="Hernandez J."/>
            <person name="Hines S."/>
            <person name="Holder M."/>
            <person name="Hume J."/>
            <person name="Jhangiani S.N."/>
            <person name="Joshi V."/>
            <person name="Khan Z.M."/>
            <person name="Jackson L."/>
            <person name="Kovar C."/>
            <person name="Kowis A."/>
            <person name="Lee S."/>
            <person name="Lewis L.R."/>
            <person name="Margolis J."/>
            <person name="Morgan M."/>
            <person name="Nazareth L.V."/>
            <person name="Nguyen N."/>
            <person name="Okwuonu G."/>
            <person name="Parker D."/>
            <person name="Richards S."/>
            <person name="Ruiz S.J."/>
            <person name="Santibanez J."/>
            <person name="Savard J."/>
            <person name="Scherer S.E."/>
            <person name="Schneider B."/>
            <person name="Sodergren E."/>
            <person name="Tautz D."/>
            <person name="Vattahil S."/>
            <person name="Villasana D."/>
            <person name="White C.S."/>
            <person name="Wright R."/>
            <person name="Park Y."/>
            <person name="Beeman R.W."/>
            <person name="Lord J."/>
            <person name="Oppert B."/>
            <person name="Lorenzen M."/>
            <person name="Brown S."/>
            <person name="Wang L."/>
            <person name="Savard J."/>
            <person name="Tautz D."/>
            <person name="Richards S."/>
            <person name="Weinstock G."/>
            <person name="Gibbs R.A."/>
            <person name="Liu Y."/>
            <person name="Worley K."/>
            <person name="Weinstock G."/>
            <person name="Elsik C.G."/>
            <person name="Reese J.T."/>
            <person name="Elhaik E."/>
            <person name="Landan G."/>
            <person name="Graur D."/>
            <person name="Arensburger P."/>
            <person name="Atkinson P."/>
            <person name="Beeman R.W."/>
            <person name="Beidler J."/>
            <person name="Brown S.J."/>
            <person name="Demuth J.P."/>
            <person name="Drury D.W."/>
            <person name="Du Y.Z."/>
            <person name="Fujiwara H."/>
            <person name="Lorenzen M."/>
            <person name="Maselli V."/>
            <person name="Osanai M."/>
            <person name="Park Y."/>
            <person name="Robertson H.M."/>
            <person name="Tu Z."/>
            <person name="Wang J.J."/>
            <person name="Wang S."/>
            <person name="Richards S."/>
            <person name="Song H."/>
            <person name="Zhang L."/>
            <person name="Sodergren E."/>
            <person name="Werner D."/>
            <person name="Stanke M."/>
            <person name="Morgenstern B."/>
            <person name="Solovyev V."/>
            <person name="Kosarev P."/>
            <person name="Brown G."/>
            <person name="Chen H.C."/>
            <person name="Ermolaeva O."/>
            <person name="Hlavina W."/>
            <person name="Kapustin Y."/>
            <person name="Kiryutin B."/>
            <person name="Kitts P."/>
            <person name="Maglott D."/>
            <person name="Pruitt K."/>
            <person name="Sapojnikov V."/>
            <person name="Souvorov A."/>
            <person name="Mackey A.J."/>
            <person name="Waterhouse R.M."/>
            <person name="Wyder S."/>
            <person name="Zdobnov E.M."/>
            <person name="Zdobnov E.M."/>
            <person name="Wyder S."/>
            <person name="Kriventseva E.V."/>
            <person name="Kadowaki T."/>
            <person name="Bork P."/>
            <person name="Aranda M."/>
            <person name="Bao R."/>
            <person name="Beermann A."/>
            <person name="Berns N."/>
            <person name="Bolognesi R."/>
            <person name="Bonneton F."/>
            <person name="Bopp D."/>
            <person name="Brown S.J."/>
            <person name="Bucher G."/>
            <person name="Butts T."/>
            <person name="Chaumot A."/>
            <person name="Denell R.E."/>
            <person name="Ferrier D.E."/>
            <person name="Friedrich M."/>
            <person name="Gordon C.M."/>
            <person name="Jindra M."/>
            <person name="Klingler M."/>
            <person name="Lan Q."/>
            <person name="Lattorff H.M."/>
            <person name="Laudet V."/>
            <person name="von Levetsow C."/>
            <person name="Liu Z."/>
            <person name="Lutz R."/>
            <person name="Lynch J.A."/>
            <person name="da Fonseca R.N."/>
            <person name="Posnien N."/>
            <person name="Reuter R."/>
            <person name="Roth S."/>
            <person name="Savard J."/>
            <person name="Schinko J.B."/>
            <person name="Schmitt C."/>
            <person name="Schoppmeier M."/>
            <person name="Schroder R."/>
            <person name="Shippy T.D."/>
            <person name="Simonnet F."/>
            <person name="Marques-Souza H."/>
            <person name="Tautz D."/>
            <person name="Tomoyasu Y."/>
            <person name="Trauner J."/>
            <person name="Van der Zee M."/>
            <person name="Vervoort M."/>
            <person name="Wittkopp N."/>
            <person name="Wimmer E.A."/>
            <person name="Yang X."/>
            <person name="Jones A.K."/>
            <person name="Sattelle D.B."/>
            <person name="Ebert P.R."/>
            <person name="Nelson D."/>
            <person name="Scott J.G."/>
            <person name="Beeman R.W."/>
            <person name="Muthukrishnan S."/>
            <person name="Kramer K.J."/>
            <person name="Arakane Y."/>
            <person name="Beeman R.W."/>
            <person name="Zhu Q."/>
            <person name="Hogenkamp D."/>
            <person name="Dixit R."/>
            <person name="Oppert B."/>
            <person name="Jiang H."/>
            <person name="Zou Z."/>
            <person name="Marshall J."/>
            <person name="Elpidina E."/>
            <person name="Vinokurov K."/>
            <person name="Oppert C."/>
            <person name="Zou Z."/>
            <person name="Evans J."/>
            <person name="Lu Z."/>
            <person name="Zhao P."/>
            <person name="Sumathipala N."/>
            <person name="Altincicek B."/>
            <person name="Vilcinskas A."/>
            <person name="Williams M."/>
            <person name="Hultmark D."/>
            <person name="Hetru C."/>
            <person name="Jiang H."/>
            <person name="Grimmelikhuijzen C.J."/>
            <person name="Hauser F."/>
            <person name="Cazzamali G."/>
            <person name="Williamson M."/>
            <person name="Park Y."/>
            <person name="Li B."/>
            <person name="Tanaka Y."/>
            <person name="Predel R."/>
            <person name="Neupert S."/>
            <person name="Schachtner J."/>
            <person name="Verleyen P."/>
            <person name="Raible F."/>
            <person name="Bork P."/>
            <person name="Friedrich M."/>
            <person name="Walden K.K."/>
            <person name="Robertson H.M."/>
            <person name="Angeli S."/>
            <person name="Foret S."/>
            <person name="Bucher G."/>
            <person name="Schuetz S."/>
            <person name="Maleszka R."/>
            <person name="Wimmer E.A."/>
            <person name="Beeman R.W."/>
            <person name="Lorenzen M."/>
            <person name="Tomoyasu Y."/>
            <person name="Miller S.C."/>
            <person name="Grossmann D."/>
            <person name="Bucher G."/>
        </authorList>
    </citation>
    <scope>NUCLEOTIDE SEQUENCE [LARGE SCALE GENOMIC DNA]</scope>
    <source>
        <strain evidence="2 3">Georgia GA2</strain>
    </source>
</reference>
<dbReference type="InParanoid" id="A0A139WFP3"/>
<proteinExistence type="predicted"/>
<keyword evidence="3" id="KW-1185">Reference proteome</keyword>
<dbReference type="Proteomes" id="UP000007266">
    <property type="component" value="Linkage group 7"/>
</dbReference>
<feature type="signal peptide" evidence="1">
    <location>
        <begin position="1"/>
        <end position="17"/>
    </location>
</feature>
<accession>A0A139WFP3</accession>
<dbReference type="AlphaFoldDB" id="A0A139WFP3"/>
<name>A0A139WFP3_TRICA</name>
<dbReference type="EMBL" id="KQ971351">
    <property type="protein sequence ID" value="KYB26800.1"/>
    <property type="molecule type" value="Genomic_DNA"/>
</dbReference>
<organism evidence="2 3">
    <name type="scientific">Tribolium castaneum</name>
    <name type="common">Red flour beetle</name>
    <dbReference type="NCBI Taxonomy" id="7070"/>
    <lineage>
        <taxon>Eukaryota</taxon>
        <taxon>Metazoa</taxon>
        <taxon>Ecdysozoa</taxon>
        <taxon>Arthropoda</taxon>
        <taxon>Hexapoda</taxon>
        <taxon>Insecta</taxon>
        <taxon>Pterygota</taxon>
        <taxon>Neoptera</taxon>
        <taxon>Endopterygota</taxon>
        <taxon>Coleoptera</taxon>
        <taxon>Polyphaga</taxon>
        <taxon>Cucujiformia</taxon>
        <taxon>Tenebrionidae</taxon>
        <taxon>Tenebrionidae incertae sedis</taxon>
        <taxon>Tribolium</taxon>
    </lineage>
</organism>
<evidence type="ECO:0000256" key="1">
    <source>
        <dbReference type="SAM" id="SignalP"/>
    </source>
</evidence>
<evidence type="ECO:0000313" key="2">
    <source>
        <dbReference type="EMBL" id="KYB26800.1"/>
    </source>
</evidence>
<keyword evidence="1" id="KW-0732">Signal</keyword>
<sequence length="90" mass="9659">MMKEIIIVTFLLMYCAATPVQPLQKVVAVVVPPESVRSAEIFATAESGWRNRPGGGIGHGSGWRNRGGGLMGGYLNYGGGWKRGGYYRVG</sequence>
<feature type="chain" id="PRO_5007299887" evidence="1">
    <location>
        <begin position="18"/>
        <end position="90"/>
    </location>
</feature>